<keyword evidence="4" id="KW-0238">DNA-binding</keyword>
<evidence type="ECO:0000256" key="2">
    <source>
        <dbReference type="ARBA" id="ARBA00022833"/>
    </source>
</evidence>
<dbReference type="RefSeq" id="XP_040801671.1">
    <property type="nucleotide sequence ID" value="XM_040938887.1"/>
</dbReference>
<dbReference type="Proteomes" id="UP000249789">
    <property type="component" value="Unassembled WGS sequence"/>
</dbReference>
<keyword evidence="3" id="KW-0805">Transcription regulation</keyword>
<evidence type="ECO:0000256" key="4">
    <source>
        <dbReference type="ARBA" id="ARBA00023125"/>
    </source>
</evidence>
<protein>
    <recommendedName>
        <fullName evidence="7">Zn(2)-C6 fungal-type domain-containing protein</fullName>
    </recommendedName>
</protein>
<proteinExistence type="predicted"/>
<keyword evidence="5" id="KW-0804">Transcription</keyword>
<organism evidence="8 9">
    <name type="scientific">Aspergillus fijiensis CBS 313.89</name>
    <dbReference type="NCBI Taxonomy" id="1448319"/>
    <lineage>
        <taxon>Eukaryota</taxon>
        <taxon>Fungi</taxon>
        <taxon>Dikarya</taxon>
        <taxon>Ascomycota</taxon>
        <taxon>Pezizomycotina</taxon>
        <taxon>Eurotiomycetes</taxon>
        <taxon>Eurotiomycetidae</taxon>
        <taxon>Eurotiales</taxon>
        <taxon>Aspergillaceae</taxon>
        <taxon>Aspergillus</taxon>
    </lineage>
</organism>
<sequence length="558" mass="62387">MPRVAPGQRKRSYRPKTRTGCLTCNEIERRVKCTEERPACLRCTSTGRVCDGYEAPPPSPSSSLTTLRSNAFTRPLIPRSLGDDLLISDRERRSFQFFIAKTAPQLAGDFECVFWERLLLQSAHHEPAIRHVTVALGSLHERLERDAGTVYQTGTQIMHDSFALRQYLCAMRCLMPAPGGSQPLDVCLMSCILFACFEAMRGQYGSAITHITSGLKILDELRANPFDKSTALSKGRMPYVPIDVVCGLFTRLQAQIIVTVHRMSAARANIWPELVIELDRPIVFHSLADARETLEIYTYYYRQRNMGLQHERTKAEQHSPFSESIELVNGLNHAAVALRDVSISLLDRWSTALDDFLRERSAPLTDRERRGLAVLQLRKIDCLISLDIFEPAGQAEAGDNVDWDKYCGLFAEMVTLGESIVGFSPILSPFHPSDAASFPPSPTPKTFSLDLGIIAAMFNVAVRCRDPHIRRRAVRVLRTSAVQEGVWNSAVVAAIADKWIEIEEEGLDIVASCADVPAVVRVSDFLPVFDGEEPTALVYYRHSAAFDAGGVRKEVFRW</sequence>
<dbReference type="PANTHER" id="PTHR36206:SF12">
    <property type="entry name" value="ASPERCRYPTIN BIOSYNTHESIS CLUSTER-SPECIFIC TRANSCRIPTION REGULATOR ATNN-RELATED"/>
    <property type="match status" value="1"/>
</dbReference>
<dbReference type="PANTHER" id="PTHR36206">
    <property type="entry name" value="ASPERCRYPTIN BIOSYNTHESIS CLUSTER-SPECIFIC TRANSCRIPTION REGULATOR ATNN-RELATED"/>
    <property type="match status" value="1"/>
</dbReference>
<dbReference type="GeneID" id="63856220"/>
<dbReference type="VEuPathDB" id="FungiDB:BO72DRAFT_102851"/>
<evidence type="ECO:0000256" key="1">
    <source>
        <dbReference type="ARBA" id="ARBA00022723"/>
    </source>
</evidence>
<evidence type="ECO:0000313" key="9">
    <source>
        <dbReference type="Proteomes" id="UP000249789"/>
    </source>
</evidence>
<dbReference type="SUPFAM" id="SSF57701">
    <property type="entry name" value="Zn2/Cys6 DNA-binding domain"/>
    <property type="match status" value="1"/>
</dbReference>
<dbReference type="OrthoDB" id="2593732at2759"/>
<dbReference type="CDD" id="cd00067">
    <property type="entry name" value="GAL4"/>
    <property type="match status" value="1"/>
</dbReference>
<evidence type="ECO:0000313" key="8">
    <source>
        <dbReference type="EMBL" id="RAK77661.1"/>
    </source>
</evidence>
<dbReference type="InterPro" id="IPR001138">
    <property type="entry name" value="Zn2Cys6_DnaBD"/>
</dbReference>
<keyword evidence="6" id="KW-0539">Nucleus</keyword>
<name>A0A8G1RVR5_9EURO</name>
<evidence type="ECO:0000256" key="3">
    <source>
        <dbReference type="ARBA" id="ARBA00023015"/>
    </source>
</evidence>
<dbReference type="GO" id="GO:0003677">
    <property type="term" value="F:DNA binding"/>
    <property type="evidence" value="ECO:0007669"/>
    <property type="project" value="UniProtKB-KW"/>
</dbReference>
<evidence type="ECO:0000259" key="7">
    <source>
        <dbReference type="SMART" id="SM00066"/>
    </source>
</evidence>
<dbReference type="InterPro" id="IPR052360">
    <property type="entry name" value="Transcr_Regulatory_Proteins"/>
</dbReference>
<gene>
    <name evidence="8" type="ORF">BO72DRAFT_102851</name>
</gene>
<reference evidence="8 9" key="1">
    <citation type="submission" date="2018-02" db="EMBL/GenBank/DDBJ databases">
        <title>The genomes of Aspergillus section Nigri reveals drivers in fungal speciation.</title>
        <authorList>
            <consortium name="DOE Joint Genome Institute"/>
            <person name="Vesth T.C."/>
            <person name="Nybo J."/>
            <person name="Theobald S."/>
            <person name="Brandl J."/>
            <person name="Frisvad J.C."/>
            <person name="Nielsen K.F."/>
            <person name="Lyhne E.K."/>
            <person name="Kogle M.E."/>
            <person name="Kuo A."/>
            <person name="Riley R."/>
            <person name="Clum A."/>
            <person name="Nolan M."/>
            <person name="Lipzen A."/>
            <person name="Salamov A."/>
            <person name="Henrissat B."/>
            <person name="Wiebenga A."/>
            <person name="De vries R.P."/>
            <person name="Grigoriev I.V."/>
            <person name="Mortensen U.H."/>
            <person name="Andersen M.R."/>
            <person name="Baker S.E."/>
        </authorList>
    </citation>
    <scope>NUCLEOTIDE SEQUENCE [LARGE SCALE GENOMIC DNA]</scope>
    <source>
        <strain evidence="8 9">CBS 313.89</strain>
    </source>
</reference>
<dbReference type="GO" id="GO:0000981">
    <property type="term" value="F:DNA-binding transcription factor activity, RNA polymerase II-specific"/>
    <property type="evidence" value="ECO:0007669"/>
    <property type="project" value="InterPro"/>
</dbReference>
<dbReference type="AlphaFoldDB" id="A0A8G1RVR5"/>
<keyword evidence="2" id="KW-0862">Zinc</keyword>
<dbReference type="GO" id="GO:0008270">
    <property type="term" value="F:zinc ion binding"/>
    <property type="evidence" value="ECO:0007669"/>
    <property type="project" value="InterPro"/>
</dbReference>
<dbReference type="SMART" id="SM00066">
    <property type="entry name" value="GAL4"/>
    <property type="match status" value="1"/>
</dbReference>
<dbReference type="InterPro" id="IPR036864">
    <property type="entry name" value="Zn2-C6_fun-type_DNA-bd_sf"/>
</dbReference>
<evidence type="ECO:0000256" key="6">
    <source>
        <dbReference type="ARBA" id="ARBA00023242"/>
    </source>
</evidence>
<dbReference type="EMBL" id="KZ824641">
    <property type="protein sequence ID" value="RAK77661.1"/>
    <property type="molecule type" value="Genomic_DNA"/>
</dbReference>
<evidence type="ECO:0000256" key="5">
    <source>
        <dbReference type="ARBA" id="ARBA00023163"/>
    </source>
</evidence>
<accession>A0A8G1RVR5</accession>
<feature type="domain" description="Zn(2)-C6 fungal-type" evidence="7">
    <location>
        <begin position="15"/>
        <end position="61"/>
    </location>
</feature>
<keyword evidence="9" id="KW-1185">Reference proteome</keyword>
<keyword evidence="1" id="KW-0479">Metal-binding</keyword>